<evidence type="ECO:0000256" key="1">
    <source>
        <dbReference type="ARBA" id="ARBA00004533"/>
    </source>
</evidence>
<evidence type="ECO:0000256" key="2">
    <source>
        <dbReference type="ARBA" id="ARBA00022448"/>
    </source>
</evidence>
<evidence type="ECO:0000313" key="10">
    <source>
        <dbReference type="EMBL" id="MEX3188463.1"/>
    </source>
</evidence>
<evidence type="ECO:0000259" key="9">
    <source>
        <dbReference type="Pfam" id="PF11356"/>
    </source>
</evidence>
<keyword evidence="6" id="KW-0653">Protein transport</keyword>
<evidence type="ECO:0000256" key="7">
    <source>
        <dbReference type="ARBA" id="ARBA00022989"/>
    </source>
</evidence>
<organism evidence="10 11">
    <name type="scientific">Serratia marcescens</name>
    <dbReference type="NCBI Taxonomy" id="615"/>
    <lineage>
        <taxon>Bacteria</taxon>
        <taxon>Pseudomonadati</taxon>
        <taxon>Pseudomonadota</taxon>
        <taxon>Gammaproteobacteria</taxon>
        <taxon>Enterobacterales</taxon>
        <taxon>Yersiniaceae</taxon>
        <taxon>Serratia</taxon>
    </lineage>
</organism>
<proteinExistence type="predicted"/>
<dbReference type="GO" id="GO:0005886">
    <property type="term" value="C:plasma membrane"/>
    <property type="evidence" value="ECO:0007669"/>
    <property type="project" value="UniProtKB-SubCell"/>
</dbReference>
<keyword evidence="3" id="KW-1003">Cell membrane</keyword>
<dbReference type="Pfam" id="PF11356">
    <property type="entry name" value="T2SSC"/>
    <property type="match status" value="1"/>
</dbReference>
<comment type="subcellular location">
    <subcellularLocation>
        <location evidence="1">Cell inner membrane</location>
    </subcellularLocation>
</comment>
<dbReference type="EMBL" id="PQGI02000002">
    <property type="protein sequence ID" value="MEX3188463.1"/>
    <property type="molecule type" value="Genomic_DNA"/>
</dbReference>
<keyword evidence="8" id="KW-0472">Membrane</keyword>
<evidence type="ECO:0000256" key="4">
    <source>
        <dbReference type="ARBA" id="ARBA00022519"/>
    </source>
</evidence>
<keyword evidence="7" id="KW-1133">Transmembrane helix</keyword>
<reference evidence="10 11" key="1">
    <citation type="submission" date="2024-07" db="EMBL/GenBank/DDBJ databases">
        <title>Making a pathogen? Evaluating the impact of protist predation on the evolution of virulence in Serratia marcescens.</title>
        <authorList>
            <person name="Hopkins H."/>
            <person name="Lopezguerra C."/>
            <person name="Lau M.-J."/>
        </authorList>
    </citation>
    <scope>NUCLEOTIDE SEQUENCE [LARGE SCALE GENOMIC DNA]</scope>
    <source>
        <strain evidence="10 11">KZ19</strain>
    </source>
</reference>
<comment type="caution">
    <text evidence="10">The sequence shown here is derived from an EMBL/GenBank/DDBJ whole genome shotgun (WGS) entry which is preliminary data.</text>
</comment>
<reference evidence="10 11" key="2">
    <citation type="submission" date="2024-07" db="EMBL/GenBank/DDBJ databases">
        <authorList>
            <person name="Raymann K."/>
        </authorList>
    </citation>
    <scope>NUCLEOTIDE SEQUENCE [LARGE SCALE GENOMIC DNA]</scope>
    <source>
        <strain evidence="10 11">KZ19</strain>
    </source>
</reference>
<accession>A0AB35Z582</accession>
<dbReference type="Proteomes" id="UP000237365">
    <property type="component" value="Unassembled WGS sequence"/>
</dbReference>
<evidence type="ECO:0000256" key="3">
    <source>
        <dbReference type="ARBA" id="ARBA00022475"/>
    </source>
</evidence>
<evidence type="ECO:0000256" key="6">
    <source>
        <dbReference type="ARBA" id="ARBA00022927"/>
    </source>
</evidence>
<keyword evidence="2" id="KW-0813">Transport</keyword>
<keyword evidence="4" id="KW-0997">Cell inner membrane</keyword>
<dbReference type="InterPro" id="IPR024961">
    <property type="entry name" value="T2SS_GspC_N"/>
</dbReference>
<keyword evidence="5" id="KW-0812">Transmembrane</keyword>
<dbReference type="AlphaFoldDB" id="A0AB35Z582"/>
<gene>
    <name evidence="10" type="ORF">C3R40_017775</name>
</gene>
<dbReference type="GO" id="GO:0015031">
    <property type="term" value="P:protein transport"/>
    <property type="evidence" value="ECO:0007669"/>
    <property type="project" value="UniProtKB-KW"/>
</dbReference>
<evidence type="ECO:0000256" key="5">
    <source>
        <dbReference type="ARBA" id="ARBA00022692"/>
    </source>
</evidence>
<name>A0AB35Z582_SERMA</name>
<dbReference type="RefSeq" id="WP_042783791.1">
    <property type="nucleotide sequence ID" value="NZ_CAMKJB010000001.1"/>
</dbReference>
<dbReference type="Gene3D" id="2.30.30.830">
    <property type="match status" value="1"/>
</dbReference>
<protein>
    <submittedName>
        <fullName evidence="10">Type II secretion system protein N</fullName>
    </submittedName>
</protein>
<sequence length="167" mass="18624">MSKRLIDFFILLFFLANLTFMLSQVWRMITVNNEPVEPHLESGREQVRHGVFPQEDDIEKINDAHWFGRYQAAKSGEKARGYKVGEWAIGAELLANAPEAAALGKITGLLFSDNAEKSLVIVEHGGKQTGYGVGDRLVGSNAVIVRILKNKILLDENGYYAALTFKE</sequence>
<evidence type="ECO:0000256" key="8">
    <source>
        <dbReference type="ARBA" id="ARBA00023136"/>
    </source>
</evidence>
<evidence type="ECO:0000313" key="11">
    <source>
        <dbReference type="Proteomes" id="UP000237365"/>
    </source>
</evidence>
<feature type="domain" description="Type II secretion system protein GspC N-terminal" evidence="9">
    <location>
        <begin position="12"/>
        <end position="164"/>
    </location>
</feature>